<dbReference type="EMBL" id="QTSX02001049">
    <property type="protein sequence ID" value="KAJ9083288.1"/>
    <property type="molecule type" value="Genomic_DNA"/>
</dbReference>
<sequence length="192" mass="21513">MELAPKQVRRKFSVVQSLNISQPFGSVHVDSSTKDILVGIAVCDCAPMCQGGLAIKLNEGFLILGEEFDFYKVKSMTKVHETGLVPKHCLQISSADKTIRSKVNSMLPPRASAKPKSNFRPDGGRGSLQVKYLPTLNFFNDKPPVTVVPLKFIETPEGRIVEFRTLTDPIYRLVAEVYSLFRKNDCHLPRDY</sequence>
<proteinExistence type="predicted"/>
<protein>
    <submittedName>
        <fullName evidence="1">Uncharacterized protein</fullName>
    </submittedName>
</protein>
<gene>
    <name evidence="1" type="ORF">DSO57_1036167</name>
</gene>
<accession>A0ACC2U8C8</accession>
<keyword evidence="2" id="KW-1185">Reference proteome</keyword>
<organism evidence="1 2">
    <name type="scientific">Entomophthora muscae</name>
    <dbReference type="NCBI Taxonomy" id="34485"/>
    <lineage>
        <taxon>Eukaryota</taxon>
        <taxon>Fungi</taxon>
        <taxon>Fungi incertae sedis</taxon>
        <taxon>Zoopagomycota</taxon>
        <taxon>Entomophthoromycotina</taxon>
        <taxon>Entomophthoromycetes</taxon>
        <taxon>Entomophthorales</taxon>
        <taxon>Entomophthoraceae</taxon>
        <taxon>Entomophthora</taxon>
    </lineage>
</organism>
<comment type="caution">
    <text evidence="1">The sequence shown here is derived from an EMBL/GenBank/DDBJ whole genome shotgun (WGS) entry which is preliminary data.</text>
</comment>
<reference evidence="1" key="1">
    <citation type="submission" date="2022-04" db="EMBL/GenBank/DDBJ databases">
        <title>Genome of the entomopathogenic fungus Entomophthora muscae.</title>
        <authorList>
            <person name="Elya C."/>
            <person name="Lovett B.R."/>
            <person name="Lee E."/>
            <person name="Macias A.M."/>
            <person name="Hajek A.E."/>
            <person name="De Bivort B.L."/>
            <person name="Kasson M.T."/>
            <person name="De Fine Licht H.H."/>
            <person name="Stajich J.E."/>
        </authorList>
    </citation>
    <scope>NUCLEOTIDE SEQUENCE</scope>
    <source>
        <strain evidence="1">Berkeley</strain>
    </source>
</reference>
<evidence type="ECO:0000313" key="2">
    <source>
        <dbReference type="Proteomes" id="UP001165960"/>
    </source>
</evidence>
<evidence type="ECO:0000313" key="1">
    <source>
        <dbReference type="EMBL" id="KAJ9083288.1"/>
    </source>
</evidence>
<name>A0ACC2U8C8_9FUNG</name>
<dbReference type="Proteomes" id="UP001165960">
    <property type="component" value="Unassembled WGS sequence"/>
</dbReference>